<dbReference type="OMA" id="WGTIGNP"/>
<keyword evidence="3" id="KW-1185">Reference proteome</keyword>
<organism evidence="2 3">
    <name type="scientific">Klebsormidium nitens</name>
    <name type="common">Green alga</name>
    <name type="synonym">Ulothrix nitens</name>
    <dbReference type="NCBI Taxonomy" id="105231"/>
    <lineage>
        <taxon>Eukaryota</taxon>
        <taxon>Viridiplantae</taxon>
        <taxon>Streptophyta</taxon>
        <taxon>Klebsormidiophyceae</taxon>
        <taxon>Klebsormidiales</taxon>
        <taxon>Klebsormidiaceae</taxon>
        <taxon>Klebsormidium</taxon>
    </lineage>
</organism>
<feature type="compositionally biased region" description="Polar residues" evidence="1">
    <location>
        <begin position="382"/>
        <end position="395"/>
    </location>
</feature>
<dbReference type="Proteomes" id="UP000054558">
    <property type="component" value="Unassembled WGS sequence"/>
</dbReference>
<evidence type="ECO:0000256" key="1">
    <source>
        <dbReference type="SAM" id="MobiDB-lite"/>
    </source>
</evidence>
<name>A0A1Y1HXS0_KLENI</name>
<feature type="compositionally biased region" description="Basic and acidic residues" evidence="1">
    <location>
        <begin position="508"/>
        <end position="517"/>
    </location>
</feature>
<reference evidence="2 3" key="1">
    <citation type="journal article" date="2014" name="Nat. Commun.">
        <title>Klebsormidium flaccidum genome reveals primary factors for plant terrestrial adaptation.</title>
        <authorList>
            <person name="Hori K."/>
            <person name="Maruyama F."/>
            <person name="Fujisawa T."/>
            <person name="Togashi T."/>
            <person name="Yamamoto N."/>
            <person name="Seo M."/>
            <person name="Sato S."/>
            <person name="Yamada T."/>
            <person name="Mori H."/>
            <person name="Tajima N."/>
            <person name="Moriyama T."/>
            <person name="Ikeuchi M."/>
            <person name="Watanabe M."/>
            <person name="Wada H."/>
            <person name="Kobayashi K."/>
            <person name="Saito M."/>
            <person name="Masuda T."/>
            <person name="Sasaki-Sekimoto Y."/>
            <person name="Mashiguchi K."/>
            <person name="Awai K."/>
            <person name="Shimojima M."/>
            <person name="Masuda S."/>
            <person name="Iwai M."/>
            <person name="Nobusawa T."/>
            <person name="Narise T."/>
            <person name="Kondo S."/>
            <person name="Saito H."/>
            <person name="Sato R."/>
            <person name="Murakawa M."/>
            <person name="Ihara Y."/>
            <person name="Oshima-Yamada Y."/>
            <person name="Ohtaka K."/>
            <person name="Satoh M."/>
            <person name="Sonobe K."/>
            <person name="Ishii M."/>
            <person name="Ohtani R."/>
            <person name="Kanamori-Sato M."/>
            <person name="Honoki R."/>
            <person name="Miyazaki D."/>
            <person name="Mochizuki H."/>
            <person name="Umetsu J."/>
            <person name="Higashi K."/>
            <person name="Shibata D."/>
            <person name="Kamiya Y."/>
            <person name="Sato N."/>
            <person name="Nakamura Y."/>
            <person name="Tabata S."/>
            <person name="Ida S."/>
            <person name="Kurokawa K."/>
            <person name="Ohta H."/>
        </authorList>
    </citation>
    <scope>NUCLEOTIDE SEQUENCE [LARGE SCALE GENOMIC DNA]</scope>
    <source>
        <strain evidence="2 3">NIES-2285</strain>
    </source>
</reference>
<dbReference type="Pfam" id="PF11805">
    <property type="entry name" value="DUF3326"/>
    <property type="match status" value="1"/>
</dbReference>
<accession>A0A1Y1HXS0</accession>
<dbReference type="PANTHER" id="PTHR36891:SF1">
    <property type="entry name" value="OS01G0127400 PROTEIN"/>
    <property type="match status" value="1"/>
</dbReference>
<evidence type="ECO:0000313" key="2">
    <source>
        <dbReference type="EMBL" id="GAQ81337.1"/>
    </source>
</evidence>
<dbReference type="OrthoDB" id="1562at2759"/>
<dbReference type="InterPro" id="IPR021763">
    <property type="entry name" value="DUF3326"/>
</dbReference>
<sequence>MMAFSTSTPFLVTPAYSERSTLCTTTSCSSANKLVLNPAHPHSQGRHIVQVRGGGRADQTLGRKVRRLRDQKKCAAFCGLTVRKELLGGDGPALAGGVQPLKGKRHGRRPETQTCRASAYPSAPARRPYTAVLIIPTGVGAAIGGFAGDALPVARTVSSVVDCLITHPNVLNGAMLYWPLPNTLYVEGFGLDAFARGDWALRPVHQNRIGIILDSAIEPDLRLRHMQVADAAQATLGLDIGGVAVTDSPLGVEKWIDNETGKSTGRLWNPDGLLDAVKYLVDECGAEAIAVVGRFPDDAEEELVDYRQGQGVDALAGVEAVISHMVVERFGIPCAHAPALAPLSLQEVSPRSAAEEIGYTFFPCVLAGLSRAPQFVPRGSPVSVQNGPVNHQNGPVRQDDGRGVAGAVLGEDVDAVIVPADACGGVGTLAFSRGVLGKKPPLIIAVGENETVLEDTPGRVGLNAIHVANYWEAVGVLAAHKAGVRPDALRKDGTLTLSAVELKPKDLETKRRLKGAEGARQAQNEPPLGNDLMHSVLNRLLEKEAPTSTPGSWKLTGD</sequence>
<protein>
    <recommendedName>
        <fullName evidence="4">DUF3326 domain-containing protein</fullName>
    </recommendedName>
</protein>
<proteinExistence type="predicted"/>
<dbReference type="EMBL" id="DF237026">
    <property type="protein sequence ID" value="GAQ81337.1"/>
    <property type="molecule type" value="Genomic_DNA"/>
</dbReference>
<evidence type="ECO:0000313" key="3">
    <source>
        <dbReference type="Proteomes" id="UP000054558"/>
    </source>
</evidence>
<gene>
    <name evidence="2" type="ORF">KFL_000770300</name>
</gene>
<feature type="region of interest" description="Disordered" evidence="1">
    <location>
        <begin position="508"/>
        <end position="531"/>
    </location>
</feature>
<dbReference type="PANTHER" id="PTHR36891">
    <property type="entry name" value="OS01G0127400 PROTEIN"/>
    <property type="match status" value="1"/>
</dbReference>
<evidence type="ECO:0008006" key="4">
    <source>
        <dbReference type="Google" id="ProtNLM"/>
    </source>
</evidence>
<dbReference type="AlphaFoldDB" id="A0A1Y1HXS0"/>
<feature type="region of interest" description="Disordered" evidence="1">
    <location>
        <begin position="380"/>
        <end position="400"/>
    </location>
</feature>
<dbReference type="STRING" id="105231.A0A1Y1HXS0"/>